<dbReference type="GO" id="GO:0008360">
    <property type="term" value="P:regulation of cell shape"/>
    <property type="evidence" value="ECO:0007669"/>
    <property type="project" value="UniProtKB-KW"/>
</dbReference>
<comment type="catalytic activity">
    <reaction evidence="15">
        <text>N-acetyl-alpha-D-glucosamine 1-phosphate + UTP + H(+) = UDP-N-acetyl-alpha-D-glucosamine + diphosphate</text>
        <dbReference type="Rhea" id="RHEA:13509"/>
        <dbReference type="ChEBI" id="CHEBI:15378"/>
        <dbReference type="ChEBI" id="CHEBI:33019"/>
        <dbReference type="ChEBI" id="CHEBI:46398"/>
        <dbReference type="ChEBI" id="CHEBI:57705"/>
        <dbReference type="ChEBI" id="CHEBI:57776"/>
        <dbReference type="EC" id="2.7.7.23"/>
    </reaction>
</comment>
<comment type="catalytic activity">
    <reaction evidence="14">
        <text>alpha-D-glucosamine 1-phosphate + acetyl-CoA = N-acetyl-alpha-D-glucosamine 1-phosphate + CoA + H(+)</text>
        <dbReference type="Rhea" id="RHEA:13725"/>
        <dbReference type="ChEBI" id="CHEBI:15378"/>
        <dbReference type="ChEBI" id="CHEBI:57287"/>
        <dbReference type="ChEBI" id="CHEBI:57288"/>
        <dbReference type="ChEBI" id="CHEBI:57776"/>
        <dbReference type="ChEBI" id="CHEBI:58516"/>
        <dbReference type="EC" id="2.3.1.157"/>
    </reaction>
</comment>
<evidence type="ECO:0000256" key="12">
    <source>
        <dbReference type="ARBA" id="ARBA00023315"/>
    </source>
</evidence>
<comment type="similarity">
    <text evidence="3">In the N-terminal section; belongs to the N-acetylglucosamine-1-phosphate uridyltransferase family.</text>
</comment>
<dbReference type="InterPro" id="IPR011004">
    <property type="entry name" value="Trimer_LpxA-like_sf"/>
</dbReference>
<reference evidence="19" key="1">
    <citation type="submission" date="2023-01" db="EMBL/GenBank/DDBJ databases">
        <title>The diversity of Class Acidimicrobiia in South China Sea sediment environments and the proposal of Iamia marina sp. nov., a novel species of the genus Iamia.</title>
        <authorList>
            <person name="He Y."/>
            <person name="Tian X."/>
        </authorList>
    </citation>
    <scope>NUCLEOTIDE SEQUENCE</scope>
    <source>
        <strain evidence="19">DSM 19957</strain>
    </source>
</reference>
<feature type="domain" description="MobA-like NTP transferase" evidence="18">
    <location>
        <begin position="8"/>
        <end position="182"/>
    </location>
</feature>
<dbReference type="GO" id="GO:0009252">
    <property type="term" value="P:peptidoglycan biosynthetic process"/>
    <property type="evidence" value="ECO:0007669"/>
    <property type="project" value="UniProtKB-KW"/>
</dbReference>
<feature type="region of interest" description="Disordered" evidence="17">
    <location>
        <begin position="345"/>
        <end position="365"/>
    </location>
</feature>
<dbReference type="InterPro" id="IPR025877">
    <property type="entry name" value="MobA-like_NTP_Trfase"/>
</dbReference>
<dbReference type="Pfam" id="PF12804">
    <property type="entry name" value="NTP_transf_3"/>
    <property type="match status" value="1"/>
</dbReference>
<name>A0AAE9Y7Z7_9ACTN</name>
<sequence length="365" mass="39198">MAPRPLSAVVLAAGEGTRMRSERPKPLHLLCGRPMVRYVLDALGDCDVDRVVVVVGHGAERVTKKLQADDSDYLLDFVEQHAQLGTGDATSVGLTAFPDVDDADDADVLVLPGDTPLLRPATIRALVDHHRSSDVACTVLTARFADPSGYGRVVRGRDGRVARIVEHRDATPEQREIDEINTSIYCFRRSVLAPALRRLQPVNDQGEYYLTDVVEVLSDAGYGVSAVTAEDTDETHGVNDRSQLAAAEAELRRRTNLEWLRRGVTMVDPDRTYVDTTVDLATDVTLFPGTILQGRTVIGEGSEIGPDTRLVDCIVGARSTVEQATGRDAEVGADAHVGPYAHLAPGTSVPDGTTTGPFHAATDAG</sequence>
<dbReference type="InterPro" id="IPR029044">
    <property type="entry name" value="Nucleotide-diphossugar_trans"/>
</dbReference>
<keyword evidence="11" id="KW-0511">Multifunctional enzyme</keyword>
<keyword evidence="10" id="KW-0573">Peptidoglycan synthesis</keyword>
<evidence type="ECO:0000256" key="14">
    <source>
        <dbReference type="ARBA" id="ARBA00048247"/>
    </source>
</evidence>
<dbReference type="GO" id="GO:0019134">
    <property type="term" value="F:glucosamine-1-phosphate N-acetyltransferase activity"/>
    <property type="evidence" value="ECO:0007669"/>
    <property type="project" value="UniProtKB-EC"/>
</dbReference>
<gene>
    <name evidence="19" type="ORF">PO878_06700</name>
</gene>
<evidence type="ECO:0000313" key="20">
    <source>
        <dbReference type="Proteomes" id="UP001216390"/>
    </source>
</evidence>
<evidence type="ECO:0000256" key="10">
    <source>
        <dbReference type="ARBA" id="ARBA00022984"/>
    </source>
</evidence>
<keyword evidence="9" id="KW-0133">Cell shape</keyword>
<dbReference type="SUPFAM" id="SSF53448">
    <property type="entry name" value="Nucleotide-diphospho-sugar transferases"/>
    <property type="match status" value="1"/>
</dbReference>
<accession>A0AAE9Y7Z7</accession>
<evidence type="ECO:0000256" key="6">
    <source>
        <dbReference type="ARBA" id="ARBA00022695"/>
    </source>
</evidence>
<dbReference type="RefSeq" id="WP_272737932.1">
    <property type="nucleotide sequence ID" value="NZ_CP116942.1"/>
</dbReference>
<dbReference type="Gene3D" id="2.160.10.10">
    <property type="entry name" value="Hexapeptide repeat proteins"/>
    <property type="match status" value="1"/>
</dbReference>
<keyword evidence="4" id="KW-0963">Cytoplasm</keyword>
<evidence type="ECO:0000256" key="5">
    <source>
        <dbReference type="ARBA" id="ARBA00022679"/>
    </source>
</evidence>
<keyword evidence="13" id="KW-0961">Cell wall biogenesis/degradation</keyword>
<evidence type="ECO:0000256" key="4">
    <source>
        <dbReference type="ARBA" id="ARBA00022490"/>
    </source>
</evidence>
<keyword evidence="6" id="KW-0548">Nucleotidyltransferase</keyword>
<keyword evidence="12" id="KW-0012">Acyltransferase</keyword>
<dbReference type="PANTHER" id="PTHR43584:SF3">
    <property type="entry name" value="BIFUNCTIONAL PROTEIN GLMU"/>
    <property type="match status" value="1"/>
</dbReference>
<evidence type="ECO:0000313" key="19">
    <source>
        <dbReference type="EMBL" id="WCO68415.1"/>
    </source>
</evidence>
<dbReference type="GO" id="GO:0046872">
    <property type="term" value="F:metal ion binding"/>
    <property type="evidence" value="ECO:0007669"/>
    <property type="project" value="UniProtKB-KW"/>
</dbReference>
<protein>
    <submittedName>
        <fullName evidence="19">NTP transferase domain-containing protein</fullName>
    </submittedName>
</protein>
<organism evidence="19 20">
    <name type="scientific">Iamia majanohamensis</name>
    <dbReference type="NCBI Taxonomy" id="467976"/>
    <lineage>
        <taxon>Bacteria</taxon>
        <taxon>Bacillati</taxon>
        <taxon>Actinomycetota</taxon>
        <taxon>Acidimicrobiia</taxon>
        <taxon>Acidimicrobiales</taxon>
        <taxon>Iamiaceae</taxon>
        <taxon>Iamia</taxon>
    </lineage>
</organism>
<dbReference type="Gene3D" id="3.90.550.10">
    <property type="entry name" value="Spore Coat Polysaccharide Biosynthesis Protein SpsA, Chain A"/>
    <property type="match status" value="1"/>
</dbReference>
<evidence type="ECO:0000256" key="17">
    <source>
        <dbReference type="SAM" id="MobiDB-lite"/>
    </source>
</evidence>
<evidence type="ECO:0000256" key="2">
    <source>
        <dbReference type="ARBA" id="ARBA00007707"/>
    </source>
</evidence>
<dbReference type="GO" id="GO:0003977">
    <property type="term" value="F:UDP-N-acetylglucosamine diphosphorylase activity"/>
    <property type="evidence" value="ECO:0007669"/>
    <property type="project" value="UniProtKB-EC"/>
</dbReference>
<comment type="cofactor">
    <cofactor evidence="1">
        <name>Mg(2+)</name>
        <dbReference type="ChEBI" id="CHEBI:18420"/>
    </cofactor>
</comment>
<keyword evidence="7" id="KW-0479">Metal-binding</keyword>
<proteinExistence type="inferred from homology"/>
<evidence type="ECO:0000256" key="16">
    <source>
        <dbReference type="ARBA" id="ARBA00049628"/>
    </source>
</evidence>
<dbReference type="CDD" id="cd02540">
    <property type="entry name" value="GT2_GlmU_N_bac"/>
    <property type="match status" value="1"/>
</dbReference>
<dbReference type="PANTHER" id="PTHR43584">
    <property type="entry name" value="NUCLEOTIDYL TRANSFERASE"/>
    <property type="match status" value="1"/>
</dbReference>
<evidence type="ECO:0000256" key="1">
    <source>
        <dbReference type="ARBA" id="ARBA00001946"/>
    </source>
</evidence>
<evidence type="ECO:0000256" key="13">
    <source>
        <dbReference type="ARBA" id="ARBA00023316"/>
    </source>
</evidence>
<evidence type="ECO:0000256" key="7">
    <source>
        <dbReference type="ARBA" id="ARBA00022723"/>
    </source>
</evidence>
<comment type="function">
    <text evidence="16">Catalyzes the last two sequential reactions in the de novo biosynthetic pathway for UDP-N-acetylglucosamine (UDP-GlcNAc). The C-terminal domain catalyzes the transfer of acetyl group from acetyl coenzyme A to glucosamine-1-phosphate (GlcN-1-P) to produce N-acetylglucosamine-1-phosphate (GlcNAc-1-P), which is converted into UDP-GlcNAc by the transfer of uridine 5-monophosphate (from uridine 5-triphosphate), a reaction catalyzed by the N-terminal domain.</text>
</comment>
<evidence type="ECO:0000256" key="9">
    <source>
        <dbReference type="ARBA" id="ARBA00022960"/>
    </source>
</evidence>
<keyword evidence="8" id="KW-0460">Magnesium</keyword>
<dbReference type="AlphaFoldDB" id="A0AAE9Y7Z7"/>
<keyword evidence="20" id="KW-1185">Reference proteome</keyword>
<evidence type="ECO:0000256" key="15">
    <source>
        <dbReference type="ARBA" id="ARBA00048493"/>
    </source>
</evidence>
<dbReference type="InterPro" id="IPR050065">
    <property type="entry name" value="GlmU-like"/>
</dbReference>
<dbReference type="EMBL" id="CP116942">
    <property type="protein sequence ID" value="WCO68415.1"/>
    <property type="molecule type" value="Genomic_DNA"/>
</dbReference>
<evidence type="ECO:0000256" key="11">
    <source>
        <dbReference type="ARBA" id="ARBA00023268"/>
    </source>
</evidence>
<evidence type="ECO:0000256" key="8">
    <source>
        <dbReference type="ARBA" id="ARBA00022842"/>
    </source>
</evidence>
<evidence type="ECO:0000256" key="3">
    <source>
        <dbReference type="ARBA" id="ARBA00007947"/>
    </source>
</evidence>
<dbReference type="GO" id="GO:0071555">
    <property type="term" value="P:cell wall organization"/>
    <property type="evidence" value="ECO:0007669"/>
    <property type="project" value="UniProtKB-KW"/>
</dbReference>
<comment type="similarity">
    <text evidence="2">In the C-terminal section; belongs to the transferase hexapeptide repeat family.</text>
</comment>
<dbReference type="SUPFAM" id="SSF51161">
    <property type="entry name" value="Trimeric LpxA-like enzymes"/>
    <property type="match status" value="1"/>
</dbReference>
<dbReference type="KEGG" id="ima:PO878_06700"/>
<evidence type="ECO:0000259" key="18">
    <source>
        <dbReference type="Pfam" id="PF12804"/>
    </source>
</evidence>
<keyword evidence="5 19" id="KW-0808">Transferase</keyword>
<dbReference type="Proteomes" id="UP001216390">
    <property type="component" value="Chromosome"/>
</dbReference>